<evidence type="ECO:0000256" key="1">
    <source>
        <dbReference type="SAM" id="SignalP"/>
    </source>
</evidence>
<dbReference type="Gene3D" id="2.60.120.260">
    <property type="entry name" value="Galactose-binding domain-like"/>
    <property type="match status" value="2"/>
</dbReference>
<dbReference type="GO" id="GO:0005509">
    <property type="term" value="F:calcium ion binding"/>
    <property type="evidence" value="ECO:0007669"/>
    <property type="project" value="InterPro"/>
</dbReference>
<dbReference type="SUPFAM" id="SSF49313">
    <property type="entry name" value="Cadherin-like"/>
    <property type="match status" value="1"/>
</dbReference>
<dbReference type="Gene3D" id="2.60.40.10">
    <property type="entry name" value="Immunoglobulins"/>
    <property type="match status" value="1"/>
</dbReference>
<name>A0AAU2AG40_9ACTN</name>
<organism evidence="2">
    <name type="scientific">Streptomyces sp. NBC_00093</name>
    <dbReference type="NCBI Taxonomy" id="2975649"/>
    <lineage>
        <taxon>Bacteria</taxon>
        <taxon>Bacillati</taxon>
        <taxon>Actinomycetota</taxon>
        <taxon>Actinomycetes</taxon>
        <taxon>Kitasatosporales</taxon>
        <taxon>Streptomycetaceae</taxon>
        <taxon>Streptomyces</taxon>
    </lineage>
</organism>
<evidence type="ECO:0000313" key="2">
    <source>
        <dbReference type="EMBL" id="WTT22884.1"/>
    </source>
</evidence>
<feature type="signal peptide" evidence="1">
    <location>
        <begin position="1"/>
        <end position="42"/>
    </location>
</feature>
<sequence length="1176" mass="127824">MSDRRHQPSYAQRPSRRTVLGAMTVGAAALGLAAVAPGRAMADEAPADDGLPVLRTWRSPNGFVHPGIGVSAGNLRLARAQVLAGREPWASYYAAMRQTSYASTTLKSKNLGSVLDLPGTDTFASQGTESKLIEDSWGVLTQAILFFVTGDPVHRANGMRIIRIWSHMAPDKYAYYADAQIHSGVPLYRLLAGAEIFRATDLDAASTPYADYDIVWHDSDTANLTANLVVPMTETFLHKNTYYYNQHLYPLVGALAGYIFTDNLDRYREGVEWYTVNSTTTRPEQNGAIASLYPRIDRKDPLNTFGRSFVQLQEMGRDQAHAEDDVYAATGLARILTVQGTRVDPVKGTVSTARDAVSPYRFLDNRLLTGNDPFYRYMLGHAIPWIDTTGGPGKVSEAYRGRLFNPLDELYHVYTYEQPADLRKEAPGLLETHRDAEGPTYYYGSSLANFWGGIQPNPEYWLSLPRAVAGQTPPEPSGPNVPFATKSILLDGRSKVRAEDGHEFVRVRPSKKGSVVAIRQLMYGDTSKYYPVGVRFRTTASATLEISRDRGSAPYYTLTVPDTHGQWRYLTYNLQASVVPTTVVGNYIAYYRIKGRPHGTVDLDHVNLLAVSQLSPPLFPQGLTTTMIGLRGAPLTRSLAATDPNSSDTVTYEAEGLPAGARLDAATGTLTWTPGASQTGPHTFHVVASDGTVDTVLDVTLPVAADRASAYRLALAAYDTAATYTTASLALFQPVADSVRASMDTADDETFLANLATLQAAVTKLQLLSPRLTDDGSLAYPALVSSPTLTAAAIANMTDGDFNTTSGDLRAPFVLDFGVDHRFSATAFDLQARYNFANRSQGANVYGSNDKVTWTKLTVSETTDTTDDDFALETIDVFDQLRGEQYRFLKVQVDSPGVPTDPAYPGISSFSELRIHGDRHEAVNKISSAVLSSDNALPGRAVGGDTVTLTLTAKEAVTDVAVTIEGQPAEVTRGGDTTFRARAVLPDDIDSGRPLRFSADYTTAAGAKGSTLYATTDDSYLYLSNEQNIVNGVMAKADLVSLTGTSESTKAAATALLFDAKLTTYTDTRAVNGQYYIVWDFREGGSLALDRADLIVRQDSYGTSRSSGVQFLGSDDLATWTAITTKAQATLQWQNLARTDTANTPVPYRYIRLSNTNIINVAELRFFGTYTAPDSN</sequence>
<reference evidence="2" key="1">
    <citation type="submission" date="2022-10" db="EMBL/GenBank/DDBJ databases">
        <title>The complete genomes of actinobacterial strains from the NBC collection.</title>
        <authorList>
            <person name="Joergensen T.S."/>
            <person name="Alvarez Arevalo M."/>
            <person name="Sterndorff E.B."/>
            <person name="Faurdal D."/>
            <person name="Vuksanovic O."/>
            <person name="Mourched A.-S."/>
            <person name="Charusanti P."/>
            <person name="Shaw S."/>
            <person name="Blin K."/>
            <person name="Weber T."/>
        </authorList>
    </citation>
    <scope>NUCLEOTIDE SEQUENCE</scope>
    <source>
        <strain evidence="2">NBC_00093</strain>
    </source>
</reference>
<gene>
    <name evidence="2" type="ORF">OHA22_48720</name>
</gene>
<dbReference type="AlphaFoldDB" id="A0AAU2AG40"/>
<dbReference type="InterPro" id="IPR015919">
    <property type="entry name" value="Cadherin-like_sf"/>
</dbReference>
<dbReference type="InterPro" id="IPR013783">
    <property type="entry name" value="Ig-like_fold"/>
</dbReference>
<accession>A0AAU2AG40</accession>
<dbReference type="Pfam" id="PF05345">
    <property type="entry name" value="He_PIG"/>
    <property type="match status" value="1"/>
</dbReference>
<dbReference type="PROSITE" id="PS51318">
    <property type="entry name" value="TAT"/>
    <property type="match status" value="1"/>
</dbReference>
<protein>
    <submittedName>
        <fullName evidence="2">Ig domain-containing protein</fullName>
    </submittedName>
</protein>
<dbReference type="InterPro" id="IPR008979">
    <property type="entry name" value="Galactose-bd-like_sf"/>
</dbReference>
<dbReference type="GO" id="GO:0005975">
    <property type="term" value="P:carbohydrate metabolic process"/>
    <property type="evidence" value="ECO:0007669"/>
    <property type="project" value="UniProtKB-ARBA"/>
</dbReference>
<keyword evidence="1" id="KW-0732">Signal</keyword>
<dbReference type="EMBL" id="CP108222">
    <property type="protein sequence ID" value="WTT22884.1"/>
    <property type="molecule type" value="Genomic_DNA"/>
</dbReference>
<dbReference type="GO" id="GO:0016020">
    <property type="term" value="C:membrane"/>
    <property type="evidence" value="ECO:0007669"/>
    <property type="project" value="InterPro"/>
</dbReference>
<dbReference type="InterPro" id="IPR006311">
    <property type="entry name" value="TAT_signal"/>
</dbReference>
<feature type="chain" id="PRO_5043390189" evidence="1">
    <location>
        <begin position="43"/>
        <end position="1176"/>
    </location>
</feature>
<proteinExistence type="predicted"/>
<dbReference type="SUPFAM" id="SSF49785">
    <property type="entry name" value="Galactose-binding domain-like"/>
    <property type="match status" value="2"/>
</dbReference>